<keyword evidence="2" id="KW-0479">Metal-binding</keyword>
<proteinExistence type="predicted"/>
<evidence type="ECO:0000259" key="3">
    <source>
        <dbReference type="Pfam" id="PF04551"/>
    </source>
</evidence>
<feature type="domain" description="IspG TIM-barrel" evidence="3">
    <location>
        <begin position="2"/>
        <end position="64"/>
    </location>
</feature>
<feature type="non-terminal residue" evidence="4">
    <location>
        <position position="1"/>
    </location>
</feature>
<protein>
    <submittedName>
        <fullName evidence="4">4-hydroxy-3-methylbut-2-en-1-yl diphosphate synthase</fullName>
    </submittedName>
</protein>
<dbReference type="GO" id="GO:0046429">
    <property type="term" value="F:4-hydroxy-3-methylbut-2-en-1-yl diphosphate synthase activity (ferredoxin)"/>
    <property type="evidence" value="ECO:0007669"/>
    <property type="project" value="InterPro"/>
</dbReference>
<reference evidence="4 5" key="1">
    <citation type="journal article" date="2018" name="Front. Plant Sci.">
        <title>Red Clover (Trifolium pratense) and Zigzag Clover (T. medium) - A Picture of Genomic Similarities and Differences.</title>
        <authorList>
            <person name="Dluhosova J."/>
            <person name="Istvanek J."/>
            <person name="Nedelnik J."/>
            <person name="Repkova J."/>
        </authorList>
    </citation>
    <scope>NUCLEOTIDE SEQUENCE [LARGE SCALE GENOMIC DNA]</scope>
    <source>
        <strain evidence="5">cv. 10/8</strain>
        <tissue evidence="4">Leaf</tissue>
    </source>
</reference>
<evidence type="ECO:0000313" key="5">
    <source>
        <dbReference type="Proteomes" id="UP000265520"/>
    </source>
</evidence>
<name>A0A392PMH3_9FABA</name>
<dbReference type="GO" id="GO:0051539">
    <property type="term" value="F:4 iron, 4 sulfur cluster binding"/>
    <property type="evidence" value="ECO:0007669"/>
    <property type="project" value="UniProtKB-KW"/>
</dbReference>
<keyword evidence="2" id="KW-0411">Iron-sulfur</keyword>
<dbReference type="EMBL" id="LXQA010086511">
    <property type="protein sequence ID" value="MCI13014.1"/>
    <property type="molecule type" value="Genomic_DNA"/>
</dbReference>
<dbReference type="GO" id="GO:0019288">
    <property type="term" value="P:isopentenyl diphosphate biosynthetic process, methylerythritol 4-phosphate pathway"/>
    <property type="evidence" value="ECO:0007669"/>
    <property type="project" value="TreeGrafter"/>
</dbReference>
<dbReference type="PANTHER" id="PTHR30454">
    <property type="entry name" value="4-HYDROXY-3-METHYLBUT-2-EN-1-YL DIPHOSPHATE SYNTHASE"/>
    <property type="match status" value="1"/>
</dbReference>
<dbReference type="InterPro" id="IPR058578">
    <property type="entry name" value="IspG_TIM"/>
</dbReference>
<dbReference type="GO" id="GO:0009507">
    <property type="term" value="C:chloroplast"/>
    <property type="evidence" value="ECO:0007669"/>
    <property type="project" value="TreeGrafter"/>
</dbReference>
<evidence type="ECO:0000313" key="4">
    <source>
        <dbReference type="EMBL" id="MCI13014.1"/>
    </source>
</evidence>
<dbReference type="Proteomes" id="UP000265520">
    <property type="component" value="Unassembled WGS sequence"/>
</dbReference>
<dbReference type="AlphaFoldDB" id="A0A392PMH3"/>
<dbReference type="Pfam" id="PF04551">
    <property type="entry name" value="GcpE"/>
    <property type="match status" value="1"/>
</dbReference>
<dbReference type="GO" id="GO:0016114">
    <property type="term" value="P:terpenoid biosynthetic process"/>
    <property type="evidence" value="ECO:0007669"/>
    <property type="project" value="InterPro"/>
</dbReference>
<evidence type="ECO:0000256" key="1">
    <source>
        <dbReference type="ARBA" id="ARBA00001966"/>
    </source>
</evidence>
<dbReference type="Gene3D" id="3.20.20.20">
    <property type="entry name" value="Dihydropteroate synthase-like"/>
    <property type="match status" value="1"/>
</dbReference>
<evidence type="ECO:0000256" key="2">
    <source>
        <dbReference type="ARBA" id="ARBA00022485"/>
    </source>
</evidence>
<sequence length="68" mass="7473">TVGEVTIGSEHPIRIQTMTTTDTKDVAGTVEQVMKIADKRADIVRITVQGKKEADACFEIKNSLVQKK</sequence>
<accession>A0A392PMH3</accession>
<comment type="caution">
    <text evidence="4">The sequence shown here is derived from an EMBL/GenBank/DDBJ whole genome shotgun (WGS) entry which is preliminary data.</text>
</comment>
<comment type="cofactor">
    <cofactor evidence="1">
        <name>[4Fe-4S] cluster</name>
        <dbReference type="ChEBI" id="CHEBI:49883"/>
    </cofactor>
</comment>
<keyword evidence="5" id="KW-1185">Reference proteome</keyword>
<dbReference type="PANTHER" id="PTHR30454:SF0">
    <property type="entry name" value="4-HYDROXY-3-METHYLBUT-2-EN-1-YL DIPHOSPHATE SYNTHASE (FERREDOXIN), CHLOROPLASTIC"/>
    <property type="match status" value="1"/>
</dbReference>
<keyword evidence="2" id="KW-0408">Iron</keyword>
<keyword evidence="2" id="KW-0004">4Fe-4S</keyword>
<organism evidence="4 5">
    <name type="scientific">Trifolium medium</name>
    <dbReference type="NCBI Taxonomy" id="97028"/>
    <lineage>
        <taxon>Eukaryota</taxon>
        <taxon>Viridiplantae</taxon>
        <taxon>Streptophyta</taxon>
        <taxon>Embryophyta</taxon>
        <taxon>Tracheophyta</taxon>
        <taxon>Spermatophyta</taxon>
        <taxon>Magnoliopsida</taxon>
        <taxon>eudicotyledons</taxon>
        <taxon>Gunneridae</taxon>
        <taxon>Pentapetalae</taxon>
        <taxon>rosids</taxon>
        <taxon>fabids</taxon>
        <taxon>Fabales</taxon>
        <taxon>Fabaceae</taxon>
        <taxon>Papilionoideae</taxon>
        <taxon>50 kb inversion clade</taxon>
        <taxon>NPAAA clade</taxon>
        <taxon>Hologalegina</taxon>
        <taxon>IRL clade</taxon>
        <taxon>Trifolieae</taxon>
        <taxon>Trifolium</taxon>
    </lineage>
</organism>
<dbReference type="InterPro" id="IPR004588">
    <property type="entry name" value="IspG_bac-typ"/>
</dbReference>
<dbReference type="InterPro" id="IPR011005">
    <property type="entry name" value="Dihydropteroate_synth-like_sf"/>
</dbReference>